<dbReference type="SUPFAM" id="SSF53756">
    <property type="entry name" value="UDP-Glycosyltransferase/glycogen phosphorylase"/>
    <property type="match status" value="1"/>
</dbReference>
<reference evidence="1 2" key="1">
    <citation type="journal article" date="2010" name="Nature">
        <title>Genome sequence of the palaeopolyploid soybean.</title>
        <authorList>
            <person name="Schmutz J."/>
            <person name="Cannon S.B."/>
            <person name="Schlueter J."/>
            <person name="Ma J."/>
            <person name="Mitros T."/>
            <person name="Nelson W."/>
            <person name="Hyten D.L."/>
            <person name="Song Q."/>
            <person name="Thelen J.J."/>
            <person name="Cheng J."/>
            <person name="Xu D."/>
            <person name="Hellsten U."/>
            <person name="May G.D."/>
            <person name="Yu Y."/>
            <person name="Sakurai T."/>
            <person name="Umezawa T."/>
            <person name="Bhattacharyya M.K."/>
            <person name="Sandhu D."/>
            <person name="Valliyodan B."/>
            <person name="Lindquist E."/>
            <person name="Peto M."/>
            <person name="Grant D."/>
            <person name="Shu S."/>
            <person name="Goodstein D."/>
            <person name="Barry K."/>
            <person name="Futrell-Griggs M."/>
            <person name="Abernathy B."/>
            <person name="Du J."/>
            <person name="Tian Z."/>
            <person name="Zhu L."/>
            <person name="Gill N."/>
            <person name="Joshi T."/>
            <person name="Libault M."/>
            <person name="Sethuraman A."/>
            <person name="Zhang X.-C."/>
            <person name="Shinozaki K."/>
            <person name="Nguyen H.T."/>
            <person name="Wing R.A."/>
            <person name="Cregan P."/>
            <person name="Specht J."/>
            <person name="Grimwood J."/>
            <person name="Rokhsar D."/>
            <person name="Stacey G."/>
            <person name="Shoemaker R.C."/>
            <person name="Jackson S.A."/>
        </authorList>
    </citation>
    <scope>NUCLEOTIDE SEQUENCE [LARGE SCALE GENOMIC DNA]</scope>
    <source>
        <strain evidence="2">cv. Williams 82</strain>
        <tissue evidence="1">Callus</tissue>
    </source>
</reference>
<dbReference type="GO" id="GO:0035251">
    <property type="term" value="F:UDP-glucosyltransferase activity"/>
    <property type="evidence" value="ECO:0007669"/>
    <property type="project" value="InterPro"/>
</dbReference>
<organism evidence="1">
    <name type="scientific">Glycine max</name>
    <name type="common">Soybean</name>
    <name type="synonym">Glycine hispida</name>
    <dbReference type="NCBI Taxonomy" id="3847"/>
    <lineage>
        <taxon>Eukaryota</taxon>
        <taxon>Viridiplantae</taxon>
        <taxon>Streptophyta</taxon>
        <taxon>Embryophyta</taxon>
        <taxon>Tracheophyta</taxon>
        <taxon>Spermatophyta</taxon>
        <taxon>Magnoliopsida</taxon>
        <taxon>eudicotyledons</taxon>
        <taxon>Gunneridae</taxon>
        <taxon>Pentapetalae</taxon>
        <taxon>rosids</taxon>
        <taxon>fabids</taxon>
        <taxon>Fabales</taxon>
        <taxon>Fabaceae</taxon>
        <taxon>Papilionoideae</taxon>
        <taxon>50 kb inversion clade</taxon>
        <taxon>NPAAA clade</taxon>
        <taxon>indigoferoid/millettioid clade</taxon>
        <taxon>Phaseoleae</taxon>
        <taxon>Glycine</taxon>
        <taxon>Glycine subgen. Soja</taxon>
    </lineage>
</organism>
<dbReference type="EnsemblPlants" id="KRH45530">
    <property type="protein sequence ID" value="KRH45530"/>
    <property type="gene ID" value="GLYMA_08G277200"/>
</dbReference>
<keyword evidence="3" id="KW-1185">Reference proteome</keyword>
<reference evidence="1" key="3">
    <citation type="submission" date="2018-07" db="EMBL/GenBank/DDBJ databases">
        <title>WGS assembly of Glycine max.</title>
        <authorList>
            <person name="Schmutz J."/>
            <person name="Cannon S."/>
            <person name="Schlueter J."/>
            <person name="Ma J."/>
            <person name="Mitros T."/>
            <person name="Nelson W."/>
            <person name="Hyten D."/>
            <person name="Song Q."/>
            <person name="Thelen J."/>
            <person name="Cheng J."/>
            <person name="Xu D."/>
            <person name="Hellsten U."/>
            <person name="May G."/>
            <person name="Yu Y."/>
            <person name="Sakurai T."/>
            <person name="Umezawa T."/>
            <person name="Bhattacharyya M."/>
            <person name="Sandhu D."/>
            <person name="Valliyodan B."/>
            <person name="Lindquist E."/>
            <person name="Peto M."/>
            <person name="Grant D."/>
            <person name="Shu S."/>
            <person name="Goodstein D."/>
            <person name="Barry K."/>
            <person name="Futrell-Griggs M."/>
            <person name="Abernathy B."/>
            <person name="Du J."/>
            <person name="Tian Z."/>
            <person name="Zhu L."/>
            <person name="Gill N."/>
            <person name="Joshi T."/>
            <person name="Libault M."/>
            <person name="Sethuraman A."/>
            <person name="Zhang X."/>
            <person name="Shinozaki K."/>
            <person name="Nguyen H."/>
            <person name="Wing R."/>
            <person name="Cregan P."/>
            <person name="Specht J."/>
            <person name="Grimwood J."/>
            <person name="Rokhsar D."/>
            <person name="Stacey G."/>
            <person name="Shoemaker R."/>
            <person name="Jackson S."/>
        </authorList>
    </citation>
    <scope>NUCLEOTIDE SEQUENCE</scope>
    <source>
        <tissue evidence="1">Callus</tissue>
    </source>
</reference>
<dbReference type="SMR" id="A0A0R0ITN4"/>
<name>A0A0R0ITN4_SOYBN</name>
<gene>
    <name evidence="1" type="ORF">GLYMA_08G277200</name>
</gene>
<sequence>MFPWLAFGHMIPNLELAKLIAQKGHHRLPKPSLNTLDINFVNLPLPKVQNLPENAEANTDIPYDVFEHLKEAYDVLQEPLKLFYDFAPFWVGSMASKLGIKALFSAFALHPSRVNIYFKNIHIKKNIKIG</sequence>
<evidence type="ECO:0000313" key="2">
    <source>
        <dbReference type="EnsemblPlants" id="KRH45530"/>
    </source>
</evidence>
<evidence type="ECO:0000313" key="1">
    <source>
        <dbReference type="EMBL" id="KRH45530.1"/>
    </source>
</evidence>
<dbReference type="PANTHER" id="PTHR48049">
    <property type="entry name" value="GLYCOSYLTRANSFERASE"/>
    <property type="match status" value="1"/>
</dbReference>
<evidence type="ECO:0000313" key="3">
    <source>
        <dbReference type="Proteomes" id="UP000008827"/>
    </source>
</evidence>
<protein>
    <submittedName>
        <fullName evidence="1 2">Uncharacterized protein</fullName>
    </submittedName>
</protein>
<accession>A0A0R0ITN4</accession>
<dbReference type="PaxDb" id="3847-GLYMA08G37690.1"/>
<dbReference type="OrthoDB" id="5835829at2759"/>
<dbReference type="Proteomes" id="UP000008827">
    <property type="component" value="Chromosome 8"/>
</dbReference>
<dbReference type="InParanoid" id="A0A0R0ITN4"/>
<dbReference type="PANTHER" id="PTHR48049:SF160">
    <property type="entry name" value="UDP-GLYCOSYLTRANSFERASE 91A1"/>
    <property type="match status" value="1"/>
</dbReference>
<proteinExistence type="predicted"/>
<dbReference type="Gene3D" id="3.40.50.2000">
    <property type="entry name" value="Glycogen Phosphorylase B"/>
    <property type="match status" value="1"/>
</dbReference>
<dbReference type="InterPro" id="IPR050481">
    <property type="entry name" value="UDP-glycosyltransf_plant"/>
</dbReference>
<reference evidence="2" key="2">
    <citation type="submission" date="2018-02" db="UniProtKB">
        <authorList>
            <consortium name="EnsemblPlants"/>
        </authorList>
    </citation>
    <scope>IDENTIFICATION</scope>
    <source>
        <strain evidence="2">Williams 82</strain>
    </source>
</reference>
<dbReference type="EMBL" id="CM000841">
    <property type="protein sequence ID" value="KRH45530.1"/>
    <property type="molecule type" value="Genomic_DNA"/>
</dbReference>
<dbReference type="AlphaFoldDB" id="A0A0R0ITN4"/>
<dbReference type="Gramene" id="KRH45530">
    <property type="protein sequence ID" value="KRH45530"/>
    <property type="gene ID" value="GLYMA_08G277200"/>
</dbReference>